<name>A0ACB8SPU7_9AGAM</name>
<keyword evidence="2" id="KW-1185">Reference proteome</keyword>
<proteinExistence type="predicted"/>
<evidence type="ECO:0000313" key="1">
    <source>
        <dbReference type="EMBL" id="KAI0058599.1"/>
    </source>
</evidence>
<comment type="caution">
    <text evidence="1">The sequence shown here is derived from an EMBL/GenBank/DDBJ whole genome shotgun (WGS) entry which is preliminary data.</text>
</comment>
<sequence>MAASPEQLAFSYSGSSETATLAEGSDPHRCPHIASAFADADERARLVKKFKSVVAWKAQNAHDAIHPAKRRKISSPACGTCATTMPRPFTCLHCGYAGCWKDEHVTEHMKDEDHTFCVDVKLGAVFCIDCDDFIYEPDLESLFHATVLSVEERGTRFQISKRGRETYRPWTPTAKDTAALENTTSLPCQGRRGLLNLGQTCFLNVILQSFVHNPLLRNYFLSDKHNFRTCKTGKDCTSCEMDKLFAEVYSPSSTPFGPTSLLAATWRAASSLSGYAQQDAHECLIALLNSLHTSSRGSTNVSCNCVVHSTFAGQLQSDVRCERCGNNNSTLDPCLDVSLGLGAGMNTLAGCLKRFTQPEKLGPKQYSCPKCGKASQESSKRLSIRKLPPVLSFQFKRFEQKSVEKGTAQKIDAPVRIPASINMAPYTTLGLETSARGQGGADFAYPGPEALYEYDLFAVVNHEGQIDNGHYTNFARFQDAWYRFDDEKVTPSTLRAVLSSPVPIYMAFYVKRRLDYKPNTTPSYVMTREAEAVRERERERSEKARKEHEQRERQQHQRELEEKEEREERDREREVEDELLALS</sequence>
<gene>
    <name evidence="1" type="ORF">BV25DRAFT_1829830</name>
</gene>
<dbReference type="Proteomes" id="UP000814140">
    <property type="component" value="Unassembled WGS sequence"/>
</dbReference>
<reference evidence="1" key="1">
    <citation type="submission" date="2021-03" db="EMBL/GenBank/DDBJ databases">
        <authorList>
            <consortium name="DOE Joint Genome Institute"/>
            <person name="Ahrendt S."/>
            <person name="Looney B.P."/>
            <person name="Miyauchi S."/>
            <person name="Morin E."/>
            <person name="Drula E."/>
            <person name="Courty P.E."/>
            <person name="Chicoki N."/>
            <person name="Fauchery L."/>
            <person name="Kohler A."/>
            <person name="Kuo A."/>
            <person name="Labutti K."/>
            <person name="Pangilinan J."/>
            <person name="Lipzen A."/>
            <person name="Riley R."/>
            <person name="Andreopoulos W."/>
            <person name="He G."/>
            <person name="Johnson J."/>
            <person name="Barry K.W."/>
            <person name="Grigoriev I.V."/>
            <person name="Nagy L."/>
            <person name="Hibbett D."/>
            <person name="Henrissat B."/>
            <person name="Matheny P.B."/>
            <person name="Labbe J."/>
            <person name="Martin F."/>
        </authorList>
    </citation>
    <scope>NUCLEOTIDE SEQUENCE</scope>
    <source>
        <strain evidence="1">HHB10654</strain>
    </source>
</reference>
<organism evidence="1 2">
    <name type="scientific">Artomyces pyxidatus</name>
    <dbReference type="NCBI Taxonomy" id="48021"/>
    <lineage>
        <taxon>Eukaryota</taxon>
        <taxon>Fungi</taxon>
        <taxon>Dikarya</taxon>
        <taxon>Basidiomycota</taxon>
        <taxon>Agaricomycotina</taxon>
        <taxon>Agaricomycetes</taxon>
        <taxon>Russulales</taxon>
        <taxon>Auriscalpiaceae</taxon>
        <taxon>Artomyces</taxon>
    </lineage>
</organism>
<protein>
    <submittedName>
        <fullName evidence="1">Cysteine proteinase</fullName>
    </submittedName>
</protein>
<dbReference type="EMBL" id="MU277233">
    <property type="protein sequence ID" value="KAI0058599.1"/>
    <property type="molecule type" value="Genomic_DNA"/>
</dbReference>
<reference evidence="1" key="2">
    <citation type="journal article" date="2022" name="New Phytol.">
        <title>Evolutionary transition to the ectomycorrhizal habit in the genomes of a hyperdiverse lineage of mushroom-forming fungi.</title>
        <authorList>
            <person name="Looney B."/>
            <person name="Miyauchi S."/>
            <person name="Morin E."/>
            <person name="Drula E."/>
            <person name="Courty P.E."/>
            <person name="Kohler A."/>
            <person name="Kuo A."/>
            <person name="LaButti K."/>
            <person name="Pangilinan J."/>
            <person name="Lipzen A."/>
            <person name="Riley R."/>
            <person name="Andreopoulos W."/>
            <person name="He G."/>
            <person name="Johnson J."/>
            <person name="Nolan M."/>
            <person name="Tritt A."/>
            <person name="Barry K.W."/>
            <person name="Grigoriev I.V."/>
            <person name="Nagy L.G."/>
            <person name="Hibbett D."/>
            <person name="Henrissat B."/>
            <person name="Matheny P.B."/>
            <person name="Labbe J."/>
            <person name="Martin F.M."/>
        </authorList>
    </citation>
    <scope>NUCLEOTIDE SEQUENCE</scope>
    <source>
        <strain evidence="1">HHB10654</strain>
    </source>
</reference>
<accession>A0ACB8SPU7</accession>
<evidence type="ECO:0000313" key="2">
    <source>
        <dbReference type="Proteomes" id="UP000814140"/>
    </source>
</evidence>